<name>A0A8H4T3K9_9HYPO</name>
<evidence type="ECO:0000256" key="1">
    <source>
        <dbReference type="SAM" id="MobiDB-lite"/>
    </source>
</evidence>
<evidence type="ECO:0000313" key="4">
    <source>
        <dbReference type="Proteomes" id="UP000622797"/>
    </source>
</evidence>
<feature type="compositionally biased region" description="Polar residues" evidence="1">
    <location>
        <begin position="53"/>
        <end position="65"/>
    </location>
</feature>
<feature type="transmembrane region" description="Helical" evidence="2">
    <location>
        <begin position="20"/>
        <end position="40"/>
    </location>
</feature>
<reference evidence="3" key="2">
    <citation type="submission" date="2020-05" db="EMBL/GenBank/DDBJ databases">
        <authorList>
            <person name="Kim H.-S."/>
            <person name="Proctor R.H."/>
            <person name="Brown D.W."/>
        </authorList>
    </citation>
    <scope>NUCLEOTIDE SEQUENCE</scope>
    <source>
        <strain evidence="3">NRRL 20472</strain>
    </source>
</reference>
<feature type="compositionally biased region" description="Basic and acidic residues" evidence="1">
    <location>
        <begin position="101"/>
        <end position="116"/>
    </location>
</feature>
<proteinExistence type="predicted"/>
<organism evidence="3 4">
    <name type="scientific">Fusarium sarcochroum</name>
    <dbReference type="NCBI Taxonomy" id="1208366"/>
    <lineage>
        <taxon>Eukaryota</taxon>
        <taxon>Fungi</taxon>
        <taxon>Dikarya</taxon>
        <taxon>Ascomycota</taxon>
        <taxon>Pezizomycotina</taxon>
        <taxon>Sordariomycetes</taxon>
        <taxon>Hypocreomycetidae</taxon>
        <taxon>Hypocreales</taxon>
        <taxon>Nectriaceae</taxon>
        <taxon>Fusarium</taxon>
        <taxon>Fusarium lateritium species complex</taxon>
    </lineage>
</organism>
<sequence>MASSDTDNDNDGFVFGHQPLAWILIPLIVILVLGLTATIIQVRRRRRRRGNQWPGNNPRAPTSSGRGLLGGNRTTNRRAPWAGTRSEEGLNELGQAPPPYDGKKDTRDPLELRDLEAGGSPPEYPAEPPPAIVSDGRRN</sequence>
<dbReference type="AlphaFoldDB" id="A0A8H4T3K9"/>
<evidence type="ECO:0000313" key="3">
    <source>
        <dbReference type="EMBL" id="KAF4950681.1"/>
    </source>
</evidence>
<gene>
    <name evidence="3" type="ORF">FSARC_13113</name>
</gene>
<dbReference type="Proteomes" id="UP000622797">
    <property type="component" value="Unassembled WGS sequence"/>
</dbReference>
<reference evidence="3" key="1">
    <citation type="journal article" date="2020" name="BMC Genomics">
        <title>Correction to: Identification and distribution of gene clusters required for synthesis of sphingolipid metabolism inhibitors in diverse species of the filamentous fungus Fusarium.</title>
        <authorList>
            <person name="Kim H.S."/>
            <person name="Lohmar J.M."/>
            <person name="Busman M."/>
            <person name="Brown D.W."/>
            <person name="Naumann T.A."/>
            <person name="Divon H.H."/>
            <person name="Lysoe E."/>
            <person name="Uhlig S."/>
            <person name="Proctor R.H."/>
        </authorList>
    </citation>
    <scope>NUCLEOTIDE SEQUENCE</scope>
    <source>
        <strain evidence="3">NRRL 20472</strain>
    </source>
</reference>
<feature type="compositionally biased region" description="Pro residues" evidence="1">
    <location>
        <begin position="122"/>
        <end position="131"/>
    </location>
</feature>
<keyword evidence="4" id="KW-1185">Reference proteome</keyword>
<evidence type="ECO:0000256" key="2">
    <source>
        <dbReference type="SAM" id="Phobius"/>
    </source>
</evidence>
<dbReference type="EMBL" id="JABEXW010000957">
    <property type="protein sequence ID" value="KAF4950681.1"/>
    <property type="molecule type" value="Genomic_DNA"/>
</dbReference>
<protein>
    <submittedName>
        <fullName evidence="3">Uncharacterized protein</fullName>
    </submittedName>
</protein>
<comment type="caution">
    <text evidence="3">The sequence shown here is derived from an EMBL/GenBank/DDBJ whole genome shotgun (WGS) entry which is preliminary data.</text>
</comment>
<keyword evidence="2" id="KW-0472">Membrane</keyword>
<dbReference type="OrthoDB" id="4775599at2759"/>
<keyword evidence="2" id="KW-0812">Transmembrane</keyword>
<keyword evidence="2" id="KW-1133">Transmembrane helix</keyword>
<feature type="region of interest" description="Disordered" evidence="1">
    <location>
        <begin position="44"/>
        <end position="139"/>
    </location>
</feature>
<accession>A0A8H4T3K9</accession>